<comment type="caution">
    <text evidence="2">The sequence shown here is derived from an EMBL/GenBank/DDBJ whole genome shotgun (WGS) entry which is preliminary data.</text>
</comment>
<evidence type="ECO:0000313" key="2">
    <source>
        <dbReference type="EMBL" id="KAI1892429.1"/>
    </source>
</evidence>
<sequence>MCSPDQGMGAGVKGGSRRGRKRKQGLQGALADSRSLAIKAAEEAQVTVDLRKAEGSMKVRRRRVFR</sequence>
<dbReference type="AlphaFoldDB" id="A0A8T3D471"/>
<feature type="region of interest" description="Disordered" evidence="1">
    <location>
        <begin position="1"/>
        <end position="32"/>
    </location>
</feature>
<name>A0A8T3D471_9TELE</name>
<dbReference type="Proteomes" id="UP000829720">
    <property type="component" value="Unassembled WGS sequence"/>
</dbReference>
<protein>
    <submittedName>
        <fullName evidence="2">Uncharacterized protein</fullName>
    </submittedName>
</protein>
<evidence type="ECO:0000256" key="1">
    <source>
        <dbReference type="SAM" id="MobiDB-lite"/>
    </source>
</evidence>
<keyword evidence="3" id="KW-1185">Reference proteome</keyword>
<evidence type="ECO:0000313" key="3">
    <source>
        <dbReference type="Proteomes" id="UP000829720"/>
    </source>
</evidence>
<proteinExistence type="predicted"/>
<gene>
    <name evidence="2" type="ORF">AGOR_G00133260</name>
</gene>
<organism evidence="2 3">
    <name type="scientific">Albula goreensis</name>
    <dbReference type="NCBI Taxonomy" id="1534307"/>
    <lineage>
        <taxon>Eukaryota</taxon>
        <taxon>Metazoa</taxon>
        <taxon>Chordata</taxon>
        <taxon>Craniata</taxon>
        <taxon>Vertebrata</taxon>
        <taxon>Euteleostomi</taxon>
        <taxon>Actinopterygii</taxon>
        <taxon>Neopterygii</taxon>
        <taxon>Teleostei</taxon>
        <taxon>Albuliformes</taxon>
        <taxon>Albulidae</taxon>
        <taxon>Albula</taxon>
    </lineage>
</organism>
<feature type="compositionally biased region" description="Basic residues" evidence="1">
    <location>
        <begin position="15"/>
        <end position="24"/>
    </location>
</feature>
<accession>A0A8T3D471</accession>
<dbReference type="EMBL" id="JAERUA010000012">
    <property type="protein sequence ID" value="KAI1892429.1"/>
    <property type="molecule type" value="Genomic_DNA"/>
</dbReference>
<reference evidence="2" key="1">
    <citation type="submission" date="2021-01" db="EMBL/GenBank/DDBJ databases">
        <authorList>
            <person name="Zahm M."/>
            <person name="Roques C."/>
            <person name="Cabau C."/>
            <person name="Klopp C."/>
            <person name="Donnadieu C."/>
            <person name="Jouanno E."/>
            <person name="Lampietro C."/>
            <person name="Louis A."/>
            <person name="Herpin A."/>
            <person name="Echchiki A."/>
            <person name="Berthelot C."/>
            <person name="Parey E."/>
            <person name="Roest-Crollius H."/>
            <person name="Braasch I."/>
            <person name="Postlethwait J."/>
            <person name="Bobe J."/>
            <person name="Montfort J."/>
            <person name="Bouchez O."/>
            <person name="Begum T."/>
            <person name="Mejri S."/>
            <person name="Adams A."/>
            <person name="Chen W.-J."/>
            <person name="Guiguen Y."/>
        </authorList>
    </citation>
    <scope>NUCLEOTIDE SEQUENCE</scope>
    <source>
        <tissue evidence="2">Blood</tissue>
    </source>
</reference>